<feature type="region of interest" description="Disordered" evidence="1">
    <location>
        <begin position="191"/>
        <end position="262"/>
    </location>
</feature>
<proteinExistence type="predicted"/>
<dbReference type="AlphaFoldDB" id="A0A388L2P4"/>
<evidence type="ECO:0000256" key="1">
    <source>
        <dbReference type="SAM" id="MobiDB-lite"/>
    </source>
</evidence>
<evidence type="ECO:0000313" key="2">
    <source>
        <dbReference type="EMBL" id="GBG76594.1"/>
    </source>
</evidence>
<dbReference type="Proteomes" id="UP000265515">
    <property type="component" value="Unassembled WGS sequence"/>
</dbReference>
<organism evidence="2 3">
    <name type="scientific">Chara braunii</name>
    <name type="common">Braun's stonewort</name>
    <dbReference type="NCBI Taxonomy" id="69332"/>
    <lineage>
        <taxon>Eukaryota</taxon>
        <taxon>Viridiplantae</taxon>
        <taxon>Streptophyta</taxon>
        <taxon>Charophyceae</taxon>
        <taxon>Charales</taxon>
        <taxon>Characeae</taxon>
        <taxon>Chara</taxon>
    </lineage>
</organism>
<dbReference type="EMBL" id="BFEA01000248">
    <property type="protein sequence ID" value="GBG76594.1"/>
    <property type="molecule type" value="Genomic_DNA"/>
</dbReference>
<keyword evidence="3" id="KW-1185">Reference proteome</keyword>
<comment type="caution">
    <text evidence="2">The sequence shown here is derived from an EMBL/GenBank/DDBJ whole genome shotgun (WGS) entry which is preliminary data.</text>
</comment>
<dbReference type="Gramene" id="GBG76594">
    <property type="protein sequence ID" value="GBG76594"/>
    <property type="gene ID" value="CBR_g22473"/>
</dbReference>
<gene>
    <name evidence="2" type="ORF">CBR_g22473</name>
</gene>
<evidence type="ECO:0000313" key="3">
    <source>
        <dbReference type="Proteomes" id="UP000265515"/>
    </source>
</evidence>
<feature type="compositionally biased region" description="Acidic residues" evidence="1">
    <location>
        <begin position="194"/>
        <end position="221"/>
    </location>
</feature>
<name>A0A388L2P4_CHABU</name>
<sequence length="262" mass="29281">MRIYYVLMEIQMMDETNDIIAGQNRSWFPLLTLSSPLNPELQEVGQYVVASSDSGHNISSLVSSESRQEDEVPNDDVELLIVQAWRTDTEGELLGILFEQVRDGHLEPITSEVLVFLAQPVDDLPLDILSRCEERSTPAALPRTFTPQLLWSTCTELDDDNIYLPSSGDYLVIDVTSITLWDLTIRRVEVGKGEEEEEEAEEEEREDTNEEEEDSEAGSDDPDYRESVETGSEGSGLDESGGSGGQSEEEDEAAAQRRQEKA</sequence>
<accession>A0A388L2P4</accession>
<protein>
    <submittedName>
        <fullName evidence="2">Uncharacterized protein</fullName>
    </submittedName>
</protein>
<feature type="compositionally biased region" description="Low complexity" evidence="1">
    <location>
        <begin position="229"/>
        <end position="238"/>
    </location>
</feature>
<reference evidence="2 3" key="1">
    <citation type="journal article" date="2018" name="Cell">
        <title>The Chara Genome: Secondary Complexity and Implications for Plant Terrestrialization.</title>
        <authorList>
            <person name="Nishiyama T."/>
            <person name="Sakayama H."/>
            <person name="Vries J.D."/>
            <person name="Buschmann H."/>
            <person name="Saint-Marcoux D."/>
            <person name="Ullrich K.K."/>
            <person name="Haas F.B."/>
            <person name="Vanderstraeten L."/>
            <person name="Becker D."/>
            <person name="Lang D."/>
            <person name="Vosolsobe S."/>
            <person name="Rombauts S."/>
            <person name="Wilhelmsson P.K.I."/>
            <person name="Janitza P."/>
            <person name="Kern R."/>
            <person name="Heyl A."/>
            <person name="Rumpler F."/>
            <person name="Villalobos L.I.A.C."/>
            <person name="Clay J.M."/>
            <person name="Skokan R."/>
            <person name="Toyoda A."/>
            <person name="Suzuki Y."/>
            <person name="Kagoshima H."/>
            <person name="Schijlen E."/>
            <person name="Tajeshwar N."/>
            <person name="Catarino B."/>
            <person name="Hetherington A.J."/>
            <person name="Saltykova A."/>
            <person name="Bonnot C."/>
            <person name="Breuninger H."/>
            <person name="Symeonidi A."/>
            <person name="Radhakrishnan G.V."/>
            <person name="Van Nieuwerburgh F."/>
            <person name="Deforce D."/>
            <person name="Chang C."/>
            <person name="Karol K.G."/>
            <person name="Hedrich R."/>
            <person name="Ulvskov P."/>
            <person name="Glockner G."/>
            <person name="Delwiche C.F."/>
            <person name="Petrasek J."/>
            <person name="Van de Peer Y."/>
            <person name="Friml J."/>
            <person name="Beilby M."/>
            <person name="Dolan L."/>
            <person name="Kohara Y."/>
            <person name="Sugano S."/>
            <person name="Fujiyama A."/>
            <person name="Delaux P.-M."/>
            <person name="Quint M."/>
            <person name="TheiBen G."/>
            <person name="Hagemann M."/>
            <person name="Harholt J."/>
            <person name="Dunand C."/>
            <person name="Zachgo S."/>
            <person name="Langdale J."/>
            <person name="Maumus F."/>
            <person name="Straeten D.V.D."/>
            <person name="Gould S.B."/>
            <person name="Rensing S.A."/>
        </authorList>
    </citation>
    <scope>NUCLEOTIDE SEQUENCE [LARGE SCALE GENOMIC DNA]</scope>
    <source>
        <strain evidence="2 3">S276</strain>
    </source>
</reference>